<accession>A0A6A4H0P0</accession>
<sequence>MDGKHIAPITLAQLSAAILDTRITQGRDFRDVDAETDYLSSLERDGSSHSVYGEHIARPFAMPSPMAFPSCISNNVRLQWSYSSSSCFVLLQSGTSSPSIHHPLVSPNPAPHHDHNPYHLYVTSCIDAMNSLHVGFRPVLSPSQRTLGALWLSRDLSVSYAESSVVAPGLPSSPPTSQQLGGCFSCSRVGGSSTFQGHGKRLKIATQMNVANPIRLVAQDIELRCMGKAMEGYGRGYY</sequence>
<reference evidence="1" key="1">
    <citation type="journal article" date="2019" name="Environ. Microbiol.">
        <title>Fungal ecological strategies reflected in gene transcription - a case study of two litter decomposers.</title>
        <authorList>
            <person name="Barbi F."/>
            <person name="Kohler A."/>
            <person name="Barry K."/>
            <person name="Baskaran P."/>
            <person name="Daum C."/>
            <person name="Fauchery L."/>
            <person name="Ihrmark K."/>
            <person name="Kuo A."/>
            <person name="LaButti K."/>
            <person name="Lipzen A."/>
            <person name="Morin E."/>
            <person name="Grigoriev I.V."/>
            <person name="Henrissat B."/>
            <person name="Lindahl B."/>
            <person name="Martin F."/>
        </authorList>
    </citation>
    <scope>NUCLEOTIDE SEQUENCE</scope>
    <source>
        <strain evidence="1">JB14</strain>
    </source>
</reference>
<dbReference type="AlphaFoldDB" id="A0A6A4H0P0"/>
<keyword evidence="2" id="KW-1185">Reference proteome</keyword>
<protein>
    <submittedName>
        <fullName evidence="1">Uncharacterized protein</fullName>
    </submittedName>
</protein>
<dbReference type="EMBL" id="ML769613">
    <property type="protein sequence ID" value="KAE9391782.1"/>
    <property type="molecule type" value="Genomic_DNA"/>
</dbReference>
<gene>
    <name evidence="1" type="ORF">BT96DRAFT_1001002</name>
</gene>
<evidence type="ECO:0000313" key="2">
    <source>
        <dbReference type="Proteomes" id="UP000799118"/>
    </source>
</evidence>
<dbReference type="Proteomes" id="UP000799118">
    <property type="component" value="Unassembled WGS sequence"/>
</dbReference>
<proteinExistence type="predicted"/>
<evidence type="ECO:0000313" key="1">
    <source>
        <dbReference type="EMBL" id="KAE9391782.1"/>
    </source>
</evidence>
<organism evidence="1 2">
    <name type="scientific">Gymnopus androsaceus JB14</name>
    <dbReference type="NCBI Taxonomy" id="1447944"/>
    <lineage>
        <taxon>Eukaryota</taxon>
        <taxon>Fungi</taxon>
        <taxon>Dikarya</taxon>
        <taxon>Basidiomycota</taxon>
        <taxon>Agaricomycotina</taxon>
        <taxon>Agaricomycetes</taxon>
        <taxon>Agaricomycetidae</taxon>
        <taxon>Agaricales</taxon>
        <taxon>Marasmiineae</taxon>
        <taxon>Omphalotaceae</taxon>
        <taxon>Gymnopus</taxon>
    </lineage>
</organism>
<name>A0A6A4H0P0_9AGAR</name>